<evidence type="ECO:0000313" key="9">
    <source>
        <dbReference type="Proteomes" id="UP000658278"/>
    </source>
</evidence>
<reference evidence="8" key="1">
    <citation type="submission" date="2021-01" db="EMBL/GenBank/DDBJ databases">
        <title>Modified the classification status of verrucomicrobia.</title>
        <authorList>
            <person name="Feng X."/>
        </authorList>
    </citation>
    <scope>NUCLEOTIDE SEQUENCE</scope>
    <source>
        <strain evidence="8">KCTC 22201</strain>
    </source>
</reference>
<evidence type="ECO:0000256" key="3">
    <source>
        <dbReference type="ARBA" id="ARBA00022679"/>
    </source>
</evidence>
<dbReference type="Gene3D" id="3.40.1190.20">
    <property type="match status" value="1"/>
</dbReference>
<evidence type="ECO:0000256" key="1">
    <source>
        <dbReference type="ARBA" id="ARBA00004948"/>
    </source>
</evidence>
<gene>
    <name evidence="8" type="primary">thiD</name>
    <name evidence="8" type="ORF">JIN81_11885</name>
</gene>
<evidence type="ECO:0000256" key="6">
    <source>
        <dbReference type="ARBA" id="ARBA00022840"/>
    </source>
</evidence>
<keyword evidence="5 8" id="KW-0418">Kinase</keyword>
<feature type="domain" description="Pyridoxamine kinase/Phosphomethylpyrimidine kinase" evidence="7">
    <location>
        <begin position="14"/>
        <end position="254"/>
    </location>
</feature>
<proteinExistence type="predicted"/>
<dbReference type="GO" id="GO:0009228">
    <property type="term" value="P:thiamine biosynthetic process"/>
    <property type="evidence" value="ECO:0007669"/>
    <property type="project" value="InterPro"/>
</dbReference>
<evidence type="ECO:0000256" key="2">
    <source>
        <dbReference type="ARBA" id="ARBA00012135"/>
    </source>
</evidence>
<dbReference type="GO" id="GO:0005524">
    <property type="term" value="F:ATP binding"/>
    <property type="evidence" value="ECO:0007669"/>
    <property type="project" value="UniProtKB-KW"/>
</dbReference>
<comment type="caution">
    <text evidence="8">The sequence shown here is derived from an EMBL/GenBank/DDBJ whole genome shotgun (WGS) entry which is preliminary data.</text>
</comment>
<dbReference type="FunFam" id="3.40.1190.20:FF:000003">
    <property type="entry name" value="Phosphomethylpyrimidine kinase ThiD"/>
    <property type="match status" value="1"/>
</dbReference>
<protein>
    <recommendedName>
        <fullName evidence="2">hydroxymethylpyrimidine kinase</fullName>
        <ecNumber evidence="2">2.7.1.49</ecNumber>
    </recommendedName>
</protein>
<evidence type="ECO:0000259" key="7">
    <source>
        <dbReference type="Pfam" id="PF08543"/>
    </source>
</evidence>
<dbReference type="Proteomes" id="UP000658278">
    <property type="component" value="Unassembled WGS sequence"/>
</dbReference>
<dbReference type="InterPro" id="IPR029056">
    <property type="entry name" value="Ribokinase-like"/>
</dbReference>
<dbReference type="CDD" id="cd01169">
    <property type="entry name" value="HMPP_kinase"/>
    <property type="match status" value="1"/>
</dbReference>
<dbReference type="GO" id="GO:0005829">
    <property type="term" value="C:cytosol"/>
    <property type="evidence" value="ECO:0007669"/>
    <property type="project" value="TreeGrafter"/>
</dbReference>
<dbReference type="InterPro" id="IPR004399">
    <property type="entry name" value="HMP/HMP-P_kinase_dom"/>
</dbReference>
<evidence type="ECO:0000313" key="8">
    <source>
        <dbReference type="EMBL" id="MBK1827722.1"/>
    </source>
</evidence>
<evidence type="ECO:0000256" key="5">
    <source>
        <dbReference type="ARBA" id="ARBA00022777"/>
    </source>
</evidence>
<dbReference type="EMBL" id="JAENII010000008">
    <property type="protein sequence ID" value="MBK1827722.1"/>
    <property type="molecule type" value="Genomic_DNA"/>
</dbReference>
<keyword evidence="9" id="KW-1185">Reference proteome</keyword>
<dbReference type="NCBIfam" id="TIGR00097">
    <property type="entry name" value="HMP-P_kinase"/>
    <property type="match status" value="1"/>
</dbReference>
<organism evidence="8 9">
    <name type="scientific">Haloferula rosea</name>
    <dbReference type="NCBI Taxonomy" id="490093"/>
    <lineage>
        <taxon>Bacteria</taxon>
        <taxon>Pseudomonadati</taxon>
        <taxon>Verrucomicrobiota</taxon>
        <taxon>Verrucomicrobiia</taxon>
        <taxon>Verrucomicrobiales</taxon>
        <taxon>Verrucomicrobiaceae</taxon>
        <taxon>Haloferula</taxon>
    </lineage>
</organism>
<dbReference type="PANTHER" id="PTHR20858">
    <property type="entry name" value="PHOSPHOMETHYLPYRIMIDINE KINASE"/>
    <property type="match status" value="1"/>
</dbReference>
<dbReference type="GO" id="GO:0008902">
    <property type="term" value="F:hydroxymethylpyrimidine kinase activity"/>
    <property type="evidence" value="ECO:0007669"/>
    <property type="project" value="UniProtKB-EC"/>
</dbReference>
<dbReference type="AlphaFoldDB" id="A0A934RB18"/>
<sequence length="268" mass="27954">MHSAPIALTIAGSDCSAGAGLQADLKTFQHFGVYGLTVATCVVAETPAEVRSIHPVPPNIIADQLAILLESYPIGAIKTGMLHSAEIIELVATALARHPSIPLVLDPVMIASTGDSLAEADTKGAYLDHLVQRATLITPNLDEAEAISGARITNESEQALVARQLNDELGTAILLKGGHLAGPDCLDLLMDDGIRTDFRSPRIDTPASHGTGCTLSSAITAGLAHGHSMIEAVSDAKVFLNQSLSHGLKLGDLHALNQATHFPDSTTE</sequence>
<dbReference type="InterPro" id="IPR013749">
    <property type="entry name" value="PM/HMP-P_kinase-1"/>
</dbReference>
<keyword evidence="4" id="KW-0547">Nucleotide-binding</keyword>
<dbReference type="RefSeq" id="WP_200279633.1">
    <property type="nucleotide sequence ID" value="NZ_JAENII010000008.1"/>
</dbReference>
<keyword evidence="6" id="KW-0067">ATP-binding</keyword>
<dbReference type="SUPFAM" id="SSF53613">
    <property type="entry name" value="Ribokinase-like"/>
    <property type="match status" value="1"/>
</dbReference>
<keyword evidence="3 8" id="KW-0808">Transferase</keyword>
<dbReference type="EC" id="2.7.1.49" evidence="2"/>
<comment type="pathway">
    <text evidence="1">Cofactor biosynthesis; thiamine diphosphate biosynthesis.</text>
</comment>
<dbReference type="GO" id="GO:0008972">
    <property type="term" value="F:phosphomethylpyrimidine kinase activity"/>
    <property type="evidence" value="ECO:0007669"/>
    <property type="project" value="InterPro"/>
</dbReference>
<name>A0A934RB18_9BACT</name>
<evidence type="ECO:0000256" key="4">
    <source>
        <dbReference type="ARBA" id="ARBA00022741"/>
    </source>
</evidence>
<dbReference type="Pfam" id="PF08543">
    <property type="entry name" value="Phos_pyr_kin"/>
    <property type="match status" value="1"/>
</dbReference>
<dbReference type="PANTHER" id="PTHR20858:SF17">
    <property type="entry name" value="HYDROXYMETHYLPYRIMIDINE_PHOSPHOMETHYLPYRIMIDINE KINASE THI20-RELATED"/>
    <property type="match status" value="1"/>
</dbReference>
<accession>A0A934RB18</accession>